<dbReference type="InterPro" id="IPR050388">
    <property type="entry name" value="ABC_Ni/Peptide_Import"/>
</dbReference>
<dbReference type="GO" id="GO:0015833">
    <property type="term" value="P:peptide transport"/>
    <property type="evidence" value="ECO:0007669"/>
    <property type="project" value="InterPro"/>
</dbReference>
<comment type="similarity">
    <text evidence="2">Belongs to the ABC transporter superfamily.</text>
</comment>
<comment type="subcellular location">
    <subcellularLocation>
        <location evidence="1">Cell membrane</location>
        <topology evidence="1">Peripheral membrane protein</topology>
    </subcellularLocation>
</comment>
<evidence type="ECO:0000256" key="2">
    <source>
        <dbReference type="ARBA" id="ARBA00005417"/>
    </source>
</evidence>
<dbReference type="KEGG" id="fpn:ABE65_011315"/>
<dbReference type="STRING" id="1221500.ABE65_011315"/>
<evidence type="ECO:0000256" key="6">
    <source>
        <dbReference type="ARBA" id="ARBA00022840"/>
    </source>
</evidence>
<dbReference type="EMBL" id="CP015378">
    <property type="protein sequence ID" value="ANC77359.1"/>
    <property type="molecule type" value="Genomic_DNA"/>
</dbReference>
<feature type="domain" description="ABC transporter" evidence="8">
    <location>
        <begin position="6"/>
        <end position="254"/>
    </location>
</feature>
<protein>
    <recommendedName>
        <fullName evidence="8">ABC transporter domain-containing protein</fullName>
    </recommendedName>
</protein>
<evidence type="ECO:0000313" key="9">
    <source>
        <dbReference type="EMBL" id="ANC77359.1"/>
    </source>
</evidence>
<dbReference type="AlphaFoldDB" id="A0A161IJ33"/>
<dbReference type="GO" id="GO:0016887">
    <property type="term" value="F:ATP hydrolysis activity"/>
    <property type="evidence" value="ECO:0007669"/>
    <property type="project" value="InterPro"/>
</dbReference>
<dbReference type="GO" id="GO:0005524">
    <property type="term" value="F:ATP binding"/>
    <property type="evidence" value="ECO:0007669"/>
    <property type="project" value="UniProtKB-KW"/>
</dbReference>
<organism evidence="9 10">
    <name type="scientific">Fictibacillus phosphorivorans</name>
    <dbReference type="NCBI Taxonomy" id="1221500"/>
    <lineage>
        <taxon>Bacteria</taxon>
        <taxon>Bacillati</taxon>
        <taxon>Bacillota</taxon>
        <taxon>Bacilli</taxon>
        <taxon>Bacillales</taxon>
        <taxon>Fictibacillaceae</taxon>
        <taxon>Fictibacillus</taxon>
    </lineage>
</organism>
<dbReference type="PANTHER" id="PTHR43297">
    <property type="entry name" value="OLIGOPEPTIDE TRANSPORT ATP-BINDING PROTEIN APPD"/>
    <property type="match status" value="1"/>
</dbReference>
<dbReference type="PROSITE" id="PS50893">
    <property type="entry name" value="ABC_TRANSPORTER_2"/>
    <property type="match status" value="1"/>
</dbReference>
<dbReference type="InterPro" id="IPR027417">
    <property type="entry name" value="P-loop_NTPase"/>
</dbReference>
<dbReference type="Gene3D" id="3.40.50.300">
    <property type="entry name" value="P-loop containing nucleotide triphosphate hydrolases"/>
    <property type="match status" value="1"/>
</dbReference>
<dbReference type="PROSITE" id="PS00211">
    <property type="entry name" value="ABC_TRANSPORTER_1"/>
    <property type="match status" value="1"/>
</dbReference>
<dbReference type="InterPro" id="IPR013563">
    <property type="entry name" value="Oligopep_ABC_C"/>
</dbReference>
<dbReference type="SUPFAM" id="SSF52540">
    <property type="entry name" value="P-loop containing nucleoside triphosphate hydrolases"/>
    <property type="match status" value="1"/>
</dbReference>
<dbReference type="InterPro" id="IPR003439">
    <property type="entry name" value="ABC_transporter-like_ATP-bd"/>
</dbReference>
<dbReference type="CDD" id="cd03257">
    <property type="entry name" value="ABC_NikE_OppD_transporters"/>
    <property type="match status" value="1"/>
</dbReference>
<dbReference type="NCBIfam" id="TIGR01727">
    <property type="entry name" value="oligo_HPY"/>
    <property type="match status" value="1"/>
</dbReference>
<keyword evidence="5" id="KW-0547">Nucleotide-binding</keyword>
<dbReference type="SMART" id="SM00382">
    <property type="entry name" value="AAA"/>
    <property type="match status" value="1"/>
</dbReference>
<dbReference type="RefSeq" id="WP_066394862.1">
    <property type="nucleotide sequence ID" value="NZ_CP015378.1"/>
</dbReference>
<dbReference type="Pfam" id="PF08352">
    <property type="entry name" value="oligo_HPY"/>
    <property type="match status" value="1"/>
</dbReference>
<evidence type="ECO:0000256" key="4">
    <source>
        <dbReference type="ARBA" id="ARBA00022475"/>
    </source>
</evidence>
<keyword evidence="10" id="KW-1185">Reference proteome</keyword>
<dbReference type="InterPro" id="IPR017871">
    <property type="entry name" value="ABC_transporter-like_CS"/>
</dbReference>
<dbReference type="PANTHER" id="PTHR43297:SF2">
    <property type="entry name" value="DIPEPTIDE TRANSPORT ATP-BINDING PROTEIN DPPD"/>
    <property type="match status" value="1"/>
</dbReference>
<proteinExistence type="inferred from homology"/>
<name>A0A161IJ33_9BACL</name>
<evidence type="ECO:0000256" key="5">
    <source>
        <dbReference type="ARBA" id="ARBA00022741"/>
    </source>
</evidence>
<dbReference type="FunFam" id="3.40.50.300:FF:000016">
    <property type="entry name" value="Oligopeptide ABC transporter ATP-binding component"/>
    <property type="match status" value="1"/>
</dbReference>
<keyword evidence="6" id="KW-0067">ATP-binding</keyword>
<keyword evidence="4" id="KW-1003">Cell membrane</keyword>
<gene>
    <name evidence="9" type="ORF">ABE65_011315</name>
</gene>
<dbReference type="Pfam" id="PF00005">
    <property type="entry name" value="ABC_tran"/>
    <property type="match status" value="1"/>
</dbReference>
<evidence type="ECO:0000256" key="7">
    <source>
        <dbReference type="ARBA" id="ARBA00023136"/>
    </source>
</evidence>
<dbReference type="InterPro" id="IPR003593">
    <property type="entry name" value="AAA+_ATPase"/>
</dbReference>
<keyword evidence="7" id="KW-0472">Membrane</keyword>
<accession>A0A161IJ33</accession>
<dbReference type="GO" id="GO:0005886">
    <property type="term" value="C:plasma membrane"/>
    <property type="evidence" value="ECO:0007669"/>
    <property type="project" value="UniProtKB-SubCell"/>
</dbReference>
<evidence type="ECO:0000256" key="1">
    <source>
        <dbReference type="ARBA" id="ARBA00004202"/>
    </source>
</evidence>
<evidence type="ECO:0000256" key="3">
    <source>
        <dbReference type="ARBA" id="ARBA00022448"/>
    </source>
</evidence>
<dbReference type="Proteomes" id="UP000076623">
    <property type="component" value="Chromosome"/>
</dbReference>
<evidence type="ECO:0000313" key="10">
    <source>
        <dbReference type="Proteomes" id="UP000076623"/>
    </source>
</evidence>
<keyword evidence="3" id="KW-0813">Transport</keyword>
<sequence>MSAPLLEIKDLHVSFYDKKSKITAVQGVDLTIPNGETVAVIGESGSGKSITSLSILGLLPLSASVDNGSILFKDHNLLKFSNKEMQQIRGSEISMVFQDAQASLNPAMKVGVLITEGLKARKKLTKHEQRSEALRLLRMVGLKNHVYDQFPSQLSGGMKQRVLIAMALSGEPSLLIADEPTTSLDVTVQSQILDLINDYKIENDASILLITHDFGVVAEYADRVYVMFGGKVVEAGDVYTLFRNPIHPYTKGLISSIPKISDTEERLKSVSDFVFEEVGYVGRRFAPETYSIENKVYDAPSELVEVEPDHYVRLFVEKEAVGR</sequence>
<evidence type="ECO:0000259" key="8">
    <source>
        <dbReference type="PROSITE" id="PS50893"/>
    </source>
</evidence>
<reference evidence="9 10" key="1">
    <citation type="submission" date="2016-04" db="EMBL/GenBank/DDBJ databases">
        <title>Complete genome sequence of Fictibacillus phosphorivorans G25-29, a strain toxic to nematodes.</title>
        <authorList>
            <person name="Zheng Z."/>
        </authorList>
    </citation>
    <scope>NUCLEOTIDE SEQUENCE [LARGE SCALE GENOMIC DNA]</scope>
    <source>
        <strain evidence="9 10">G25-29</strain>
    </source>
</reference>